<dbReference type="InterPro" id="IPR023213">
    <property type="entry name" value="CAT-like_dom_sf"/>
</dbReference>
<evidence type="ECO:0000313" key="1">
    <source>
        <dbReference type="EMBL" id="PWY73222.1"/>
    </source>
</evidence>
<evidence type="ECO:0000313" key="2">
    <source>
        <dbReference type="Proteomes" id="UP000246702"/>
    </source>
</evidence>
<dbReference type="OrthoDB" id="2548233at2759"/>
<gene>
    <name evidence="1" type="ORF">BO94DRAFT_525261</name>
</gene>
<comment type="caution">
    <text evidence="1">The sequence shown here is derived from an EMBL/GenBank/DDBJ whole genome shotgun (WGS) entry which is preliminary data.</text>
</comment>
<organism evidence="1 2">
    <name type="scientific">Aspergillus sclerotioniger CBS 115572</name>
    <dbReference type="NCBI Taxonomy" id="1450535"/>
    <lineage>
        <taxon>Eukaryota</taxon>
        <taxon>Fungi</taxon>
        <taxon>Dikarya</taxon>
        <taxon>Ascomycota</taxon>
        <taxon>Pezizomycotina</taxon>
        <taxon>Eurotiomycetes</taxon>
        <taxon>Eurotiomycetidae</taxon>
        <taxon>Eurotiales</taxon>
        <taxon>Aspergillaceae</taxon>
        <taxon>Aspergillus</taxon>
        <taxon>Aspergillus subgen. Circumdati</taxon>
    </lineage>
</organism>
<keyword evidence="2" id="KW-1185">Reference proteome</keyword>
<proteinExistence type="predicted"/>
<dbReference type="RefSeq" id="XP_025463487.1">
    <property type="nucleotide sequence ID" value="XM_025610304.1"/>
</dbReference>
<accession>A0A317VK18</accession>
<protein>
    <recommendedName>
        <fullName evidence="3">CoA-dependent acyltransferase</fullName>
    </recommendedName>
</protein>
<dbReference type="EMBL" id="MSFK01000032">
    <property type="protein sequence ID" value="PWY73222.1"/>
    <property type="molecule type" value="Genomic_DNA"/>
</dbReference>
<dbReference type="PANTHER" id="PTHR42034">
    <property type="entry name" value="CHROMOSOME 7, WHOLE GENOME SHOTGUN SEQUENCE-RELATED"/>
    <property type="match status" value="1"/>
</dbReference>
<dbReference type="GeneID" id="37112447"/>
<dbReference type="AlphaFoldDB" id="A0A317VK18"/>
<dbReference type="Proteomes" id="UP000246702">
    <property type="component" value="Unassembled WGS sequence"/>
</dbReference>
<evidence type="ECO:0008006" key="3">
    <source>
        <dbReference type="Google" id="ProtNLM"/>
    </source>
</evidence>
<dbReference type="Gene3D" id="3.30.559.10">
    <property type="entry name" value="Chloramphenicol acetyltransferase-like domain"/>
    <property type="match status" value="1"/>
</dbReference>
<dbReference type="Gene3D" id="3.30.559.30">
    <property type="entry name" value="Nonribosomal peptide synthetase, condensation domain"/>
    <property type="match status" value="1"/>
</dbReference>
<sequence>MSWSQVSPTRWERPLTGFEEFLVLYANLSLTLSPTNQQYVFFTKITLDIHLPNIESALKHAWKQMRFEEPDLVTTIDKETKIYETPTTPTALQEWLDTTFIIITDITDADDLQRNGPLLDHDQAKLYYLPKTSDLVLRAHHSAIDGIGALIWWDKFFHALLHPHPHPEIPFGDEHHHLAIPIQSALNNNDPPTQEETNLATAMALHYVSHLPGLGMVSKAGTVAPGKCQHIEHRFSPDLTHAIVRGCKRRNISVTSAVHAAYIMVLMKHAADPSSNTSHYYASVNTFNLRGDLPERYRGKAAANYLVNLPFWVELPVGFSEVAGELNRSYRNDSRGMLGLVGAYNAGLARMLKTPEAQGMKVPTDAFVSSLGVVEKYISREYGGGAGVVTVKDFTFTVDAVLGMNMLHVSSFRDQLRLVYCFNDGYEEVDMIRGYLDDMERVLRVEVLGEMQ</sequence>
<name>A0A317VK18_9EURO</name>
<reference evidence="1 2" key="1">
    <citation type="submission" date="2016-12" db="EMBL/GenBank/DDBJ databases">
        <title>The genomes of Aspergillus section Nigri reveals drivers in fungal speciation.</title>
        <authorList>
            <consortium name="DOE Joint Genome Institute"/>
            <person name="Vesth T.C."/>
            <person name="Nybo J."/>
            <person name="Theobald S."/>
            <person name="Brandl J."/>
            <person name="Frisvad J.C."/>
            <person name="Nielsen K.F."/>
            <person name="Lyhne E.K."/>
            <person name="Kogle M.E."/>
            <person name="Kuo A."/>
            <person name="Riley R."/>
            <person name="Clum A."/>
            <person name="Nolan M."/>
            <person name="Lipzen A."/>
            <person name="Salamov A."/>
            <person name="Henrissat B."/>
            <person name="Wiebenga A."/>
            <person name="De Vries R.P."/>
            <person name="Grigoriev I.V."/>
            <person name="Mortensen U.H."/>
            <person name="Andersen M.R."/>
            <person name="Baker S.E."/>
        </authorList>
    </citation>
    <scope>NUCLEOTIDE SEQUENCE [LARGE SCALE GENOMIC DNA]</scope>
    <source>
        <strain evidence="1 2">CBS 115572</strain>
    </source>
</reference>
<dbReference type="PANTHER" id="PTHR42034:SF1">
    <property type="entry name" value="CONDENSATION DOMAIN-CONTAINING PROTEIN"/>
    <property type="match status" value="1"/>
</dbReference>